<protein>
    <recommendedName>
        <fullName evidence="4">DH domain-containing protein</fullName>
    </recommendedName>
</protein>
<dbReference type="PROSITE" id="PS00741">
    <property type="entry name" value="DH_1"/>
    <property type="match status" value="1"/>
</dbReference>
<feature type="domain" description="DH" evidence="4">
    <location>
        <begin position="26"/>
        <end position="210"/>
    </location>
</feature>
<evidence type="ECO:0000313" key="5">
    <source>
        <dbReference type="EMBL" id="KAJ1961158.1"/>
    </source>
</evidence>
<evidence type="ECO:0000256" key="1">
    <source>
        <dbReference type="ARBA" id="ARBA00004496"/>
    </source>
</evidence>
<dbReference type="GO" id="GO:0005085">
    <property type="term" value="F:guanyl-nucleotide exchange factor activity"/>
    <property type="evidence" value="ECO:0007669"/>
    <property type="project" value="InterPro"/>
</dbReference>
<evidence type="ECO:0000256" key="3">
    <source>
        <dbReference type="SAM" id="MobiDB-lite"/>
    </source>
</evidence>
<dbReference type="InterPro" id="IPR051480">
    <property type="entry name" value="Endocytic_GEF_Adapter"/>
</dbReference>
<dbReference type="PANTHER" id="PTHR46006:SF6">
    <property type="entry name" value="INTERSECTIN-2 ISOFORM X1"/>
    <property type="match status" value="1"/>
</dbReference>
<feature type="region of interest" description="Disordered" evidence="3">
    <location>
        <begin position="432"/>
        <end position="483"/>
    </location>
</feature>
<feature type="region of interest" description="Disordered" evidence="3">
    <location>
        <begin position="945"/>
        <end position="989"/>
    </location>
</feature>
<feature type="compositionally biased region" description="Polar residues" evidence="3">
    <location>
        <begin position="451"/>
        <end position="462"/>
    </location>
</feature>
<dbReference type="OrthoDB" id="1716625at2759"/>
<dbReference type="InterPro" id="IPR000219">
    <property type="entry name" value="DH_dom"/>
</dbReference>
<dbReference type="Pfam" id="PF00621">
    <property type="entry name" value="RhoGEF"/>
    <property type="match status" value="1"/>
</dbReference>
<dbReference type="PANTHER" id="PTHR46006">
    <property type="entry name" value="RHO GUANINE NUCLEOTIDE EXCHANGE FACTOR AT 64C, ISOFORM A"/>
    <property type="match status" value="1"/>
</dbReference>
<proteinExistence type="predicted"/>
<dbReference type="InterPro" id="IPR001849">
    <property type="entry name" value="PH_domain"/>
</dbReference>
<feature type="compositionally biased region" description="Polar residues" evidence="3">
    <location>
        <begin position="862"/>
        <end position="880"/>
    </location>
</feature>
<name>A0A9W8AND4_9FUNG</name>
<comment type="caution">
    <text evidence="5">The sequence shown here is derived from an EMBL/GenBank/DDBJ whole genome shotgun (WGS) entry which is preliminary data.</text>
</comment>
<dbReference type="InterPro" id="IPR001331">
    <property type="entry name" value="GDS_CDC24_CS"/>
</dbReference>
<dbReference type="SUPFAM" id="SSF48065">
    <property type="entry name" value="DBL homology domain (DH-domain)"/>
    <property type="match status" value="1"/>
</dbReference>
<organism evidence="5 6">
    <name type="scientific">Dispira parvispora</name>
    <dbReference type="NCBI Taxonomy" id="1520584"/>
    <lineage>
        <taxon>Eukaryota</taxon>
        <taxon>Fungi</taxon>
        <taxon>Fungi incertae sedis</taxon>
        <taxon>Zoopagomycota</taxon>
        <taxon>Kickxellomycotina</taxon>
        <taxon>Dimargaritomycetes</taxon>
        <taxon>Dimargaritales</taxon>
        <taxon>Dimargaritaceae</taxon>
        <taxon>Dispira</taxon>
    </lineage>
</organism>
<dbReference type="InterPro" id="IPR035899">
    <property type="entry name" value="DBL_dom_sf"/>
</dbReference>
<evidence type="ECO:0000259" key="4">
    <source>
        <dbReference type="PROSITE" id="PS50010"/>
    </source>
</evidence>
<dbReference type="SUPFAM" id="SSF50729">
    <property type="entry name" value="PH domain-like"/>
    <property type="match status" value="1"/>
</dbReference>
<dbReference type="PROSITE" id="PS50010">
    <property type="entry name" value="DH_2"/>
    <property type="match status" value="1"/>
</dbReference>
<dbReference type="GO" id="GO:0005737">
    <property type="term" value="C:cytoplasm"/>
    <property type="evidence" value="ECO:0007669"/>
    <property type="project" value="UniProtKB-SubCell"/>
</dbReference>
<gene>
    <name evidence="5" type="ORF">IWQ62_003963</name>
</gene>
<reference evidence="5" key="1">
    <citation type="submission" date="2022-07" db="EMBL/GenBank/DDBJ databases">
        <title>Phylogenomic reconstructions and comparative analyses of Kickxellomycotina fungi.</title>
        <authorList>
            <person name="Reynolds N.K."/>
            <person name="Stajich J.E."/>
            <person name="Barry K."/>
            <person name="Grigoriev I.V."/>
            <person name="Crous P."/>
            <person name="Smith M.E."/>
        </authorList>
    </citation>
    <scope>NUCLEOTIDE SEQUENCE</scope>
    <source>
        <strain evidence="5">RSA 1196</strain>
    </source>
</reference>
<dbReference type="GO" id="GO:0035025">
    <property type="term" value="P:positive regulation of Rho protein signal transduction"/>
    <property type="evidence" value="ECO:0007669"/>
    <property type="project" value="TreeGrafter"/>
</dbReference>
<feature type="compositionally biased region" description="Low complexity" evidence="3">
    <location>
        <begin position="512"/>
        <end position="525"/>
    </location>
</feature>
<feature type="region of interest" description="Disordered" evidence="3">
    <location>
        <begin position="794"/>
        <end position="832"/>
    </location>
</feature>
<feature type="compositionally biased region" description="Polar residues" evidence="3">
    <location>
        <begin position="816"/>
        <end position="827"/>
    </location>
</feature>
<dbReference type="Gene3D" id="1.20.900.10">
    <property type="entry name" value="Dbl homology (DH) domain"/>
    <property type="match status" value="1"/>
</dbReference>
<feature type="region of interest" description="Disordered" evidence="3">
    <location>
        <begin position="862"/>
        <end position="886"/>
    </location>
</feature>
<dbReference type="Proteomes" id="UP001150925">
    <property type="component" value="Unassembled WGS sequence"/>
</dbReference>
<dbReference type="GO" id="GO:0035556">
    <property type="term" value="P:intracellular signal transduction"/>
    <property type="evidence" value="ECO:0007669"/>
    <property type="project" value="InterPro"/>
</dbReference>
<keyword evidence="6" id="KW-1185">Reference proteome</keyword>
<comment type="subcellular location">
    <subcellularLocation>
        <location evidence="1">Cytoplasm</location>
    </subcellularLocation>
</comment>
<dbReference type="Gene3D" id="2.30.29.30">
    <property type="entry name" value="Pleckstrin-homology domain (PH domain)/Phosphotyrosine-binding domain (PTB)"/>
    <property type="match status" value="1"/>
</dbReference>
<dbReference type="AlphaFoldDB" id="A0A9W8AND4"/>
<feature type="region of interest" description="Disordered" evidence="3">
    <location>
        <begin position="498"/>
        <end position="586"/>
    </location>
</feature>
<dbReference type="CDD" id="cd00160">
    <property type="entry name" value="RhoGEF"/>
    <property type="match status" value="1"/>
</dbReference>
<dbReference type="SMART" id="SM00325">
    <property type="entry name" value="RhoGEF"/>
    <property type="match status" value="1"/>
</dbReference>
<evidence type="ECO:0000313" key="6">
    <source>
        <dbReference type="Proteomes" id="UP001150925"/>
    </source>
</evidence>
<feature type="compositionally biased region" description="Polar residues" evidence="3">
    <location>
        <begin position="531"/>
        <end position="546"/>
    </location>
</feature>
<keyword evidence="2" id="KW-0963">Cytoplasm</keyword>
<feature type="region of interest" description="Disordered" evidence="3">
    <location>
        <begin position="724"/>
        <end position="752"/>
    </location>
</feature>
<dbReference type="InterPro" id="IPR011993">
    <property type="entry name" value="PH-like_dom_sf"/>
</dbReference>
<dbReference type="EMBL" id="JANBPY010001189">
    <property type="protein sequence ID" value="KAJ1961158.1"/>
    <property type="molecule type" value="Genomic_DNA"/>
</dbReference>
<dbReference type="SMART" id="SM00233">
    <property type="entry name" value="PH"/>
    <property type="match status" value="1"/>
</dbReference>
<accession>A0A9W8AND4</accession>
<sequence length="1029" mass="112462">MPRMLWRDCLTKKEFEAYGFSAKDIERQELMFELVHTEADYVRDLLLIQRVFIEPLRHLQVLSDAELEGLFVNIEEILPIHECIKRTLLQRQQEQYPILQGVSDILLPWVHELRVYSTYLCHQTQALRLMSELIQTNEKFAHFHKQRQKHAECRGLVLDAFLMLPFQRLLKYPLLLKNLLQVTPTDHPDHEMTQGVLFRFESLIAKIQAEKQQADRMDSLYCIQHSIKGLDGYPLVHPRRSLVRDGTVYRVKVQSNPQGRGDTSELRVSPHNLSPLHILLFNDLVLVLRSRGKRSSGLAVASLVKGDSQLTDAEGLSKPLSTPATPSPSKVEVGIHSLSTSLLSNFSASKTNRSKYTLTYPPATLVSVHGIEDDPSAGFRHGIQIYFTYLDTTEMLVFRCANAEDKEDWLRSLRQVAGQHLAHRGELIAHTAERSSLGTKVRPQSRAGSRWTLTEPTGSPSSVPVGALRTRESASPVVTARSRPLSVAGNLSLKWLEGGHNQRSESPTPHASPSSRPPLLSHNSSPPLPVDSSTPRVQRSRASSCASVIPAAPRHHLGATRIPSDTGPLTRASSSSVPSPSLQPIPLRHPKGLSMGNNHNGVLSTPKGEKAPSKAQNLLLSVKKLRFLPNSDAYAMRKFRKQLQDYGREDRSVPKECEHAGKKYSGNALRSQVSAPVILTSKGSHKLTTQDTGLLPLSNGQRHCPVDPIPGGTKGTLYPWPAASESGASPSPVEWNGDIKDSSSAVEHSPLPLDRKLTSSTIPLDPFSDEPSFITDDWLHSNDTEALAKLLRTAAASSSSTVVGGDELPERKDSLHYTSQSPTSASTGEVAPPLVETHGCSQDGQSLGRGKLVPGALCHSSSVSDQPLSMTPSSVTTISSAEVPRECCPETTSDLSLTGVNDVRTTHLQSKGTLVHATLLAGPTSSATSPSARSTPVCHRASYLTRPGGRPSKPLPVPPISSNTGLEPVSDTVPGRDRSSPSQTGAIPRLAFTGEEPIRSKPIFHPAQRVVRTMRDYYGNIVSVSPESH</sequence>
<evidence type="ECO:0000256" key="2">
    <source>
        <dbReference type="ARBA" id="ARBA00022490"/>
    </source>
</evidence>